<dbReference type="EMBL" id="QDEB01073230">
    <property type="protein sequence ID" value="RZC35198.1"/>
    <property type="molecule type" value="Genomic_DNA"/>
</dbReference>
<keyword evidence="2" id="KW-1003">Cell membrane</keyword>
<evidence type="ECO:0000256" key="5">
    <source>
        <dbReference type="ARBA" id="ARBA00023136"/>
    </source>
</evidence>
<evidence type="ECO:0000256" key="6">
    <source>
        <dbReference type="ARBA" id="ARBA00023170"/>
    </source>
</evidence>
<dbReference type="SUPFAM" id="SSF53850">
    <property type="entry name" value="Periplasmic binding protein-like II"/>
    <property type="match status" value="1"/>
</dbReference>
<organism evidence="10 11">
    <name type="scientific">Asbolus verrucosus</name>
    <name type="common">Desert ironclad beetle</name>
    <dbReference type="NCBI Taxonomy" id="1661398"/>
    <lineage>
        <taxon>Eukaryota</taxon>
        <taxon>Metazoa</taxon>
        <taxon>Ecdysozoa</taxon>
        <taxon>Arthropoda</taxon>
        <taxon>Hexapoda</taxon>
        <taxon>Insecta</taxon>
        <taxon>Pterygota</taxon>
        <taxon>Neoptera</taxon>
        <taxon>Endopterygota</taxon>
        <taxon>Coleoptera</taxon>
        <taxon>Polyphaga</taxon>
        <taxon>Cucujiformia</taxon>
        <taxon>Tenebrionidae</taxon>
        <taxon>Pimeliinae</taxon>
        <taxon>Asbolus</taxon>
    </lineage>
</organism>
<feature type="signal peptide" evidence="9">
    <location>
        <begin position="1"/>
        <end position="21"/>
    </location>
</feature>
<feature type="chain" id="PRO_5019806785" description="Lig chan domain containing protein" evidence="9">
    <location>
        <begin position="22"/>
        <end position="652"/>
    </location>
</feature>
<accession>A0A482VS62</accession>
<comment type="subcellular location">
    <subcellularLocation>
        <location evidence="1">Cell membrane</location>
        <topology evidence="1">Multi-pass membrane protein</topology>
    </subcellularLocation>
</comment>
<evidence type="ECO:0000256" key="4">
    <source>
        <dbReference type="ARBA" id="ARBA00022989"/>
    </source>
</evidence>
<evidence type="ECO:0000256" key="8">
    <source>
        <dbReference type="SAM" id="Phobius"/>
    </source>
</evidence>
<keyword evidence="9" id="KW-0732">Signal</keyword>
<dbReference type="PANTHER" id="PTHR42643:SF38">
    <property type="entry name" value="IONOTROPIC RECEPTOR 100A"/>
    <property type="match status" value="1"/>
</dbReference>
<keyword evidence="6" id="KW-0675">Receptor</keyword>
<evidence type="ECO:0000256" key="3">
    <source>
        <dbReference type="ARBA" id="ARBA00022692"/>
    </source>
</evidence>
<dbReference type="GO" id="GO:0005886">
    <property type="term" value="C:plasma membrane"/>
    <property type="evidence" value="ECO:0007669"/>
    <property type="project" value="UniProtKB-SubCell"/>
</dbReference>
<dbReference type="Proteomes" id="UP000292052">
    <property type="component" value="Unassembled WGS sequence"/>
</dbReference>
<comment type="caution">
    <text evidence="10">The sequence shown here is derived from an EMBL/GenBank/DDBJ whole genome shotgun (WGS) entry which is preliminary data.</text>
</comment>
<evidence type="ECO:0000313" key="11">
    <source>
        <dbReference type="Proteomes" id="UP000292052"/>
    </source>
</evidence>
<feature type="transmembrane region" description="Helical" evidence="8">
    <location>
        <begin position="438"/>
        <end position="460"/>
    </location>
</feature>
<keyword evidence="4 8" id="KW-1133">Transmembrane helix</keyword>
<evidence type="ECO:0000256" key="9">
    <source>
        <dbReference type="SAM" id="SignalP"/>
    </source>
</evidence>
<dbReference type="InterPro" id="IPR052192">
    <property type="entry name" value="Insect_Ionotropic_Sensory_Rcpt"/>
</dbReference>
<name>A0A482VS62_ASBVE</name>
<evidence type="ECO:0008006" key="12">
    <source>
        <dbReference type="Google" id="ProtNLM"/>
    </source>
</evidence>
<feature type="transmembrane region" description="Helical" evidence="8">
    <location>
        <begin position="624"/>
        <end position="646"/>
    </location>
</feature>
<keyword evidence="3 8" id="KW-0812">Transmembrane</keyword>
<keyword evidence="5 8" id="KW-0472">Membrane</keyword>
<feature type="transmembrane region" description="Helical" evidence="8">
    <location>
        <begin position="387"/>
        <end position="407"/>
    </location>
</feature>
<dbReference type="PANTHER" id="PTHR42643">
    <property type="entry name" value="IONOTROPIC RECEPTOR 20A-RELATED"/>
    <property type="match status" value="1"/>
</dbReference>
<keyword evidence="11" id="KW-1185">Reference proteome</keyword>
<gene>
    <name evidence="10" type="ORF">BDFB_012556</name>
</gene>
<sequence>MFQIFFVFISVLFQVIPNVFGKITFITTETCIIDTDIWTVYSAHFILVNSLTITVLHSADHQNELNEFAESVIQNINTYNHYHTIFTIKIQEKFVDNIITTKQHDRCFRSAVVLERRRINEEDLIKVKKRTTDSAEGYLIIAWNVEMLLNFLDENYQLMLPKARATYAIIFATEQLENDLDSILRHFWNDYNIVNIIAQTPCTCDGGKIFVHHALVKNDSYWGIIRNYTIPEVLNNSKLIINPLNDFDRFPLKVSFFERYPTLIRDLPKFVTTNPVYSNLNFSKGFGGLDGFVSGTLAKHLNFDLVVDENLDNEPFGRVLPNGTITGSLGDVVNRKVLFSGNGRFLMDYGTTEIEFTVPFDADRFCLVTPKAPEVPRWKTLFNCFKIWSWFFIFVVYVVCVIFWYFLGQTENITRVVYEIFSFLVGIPSKIVPSISQLLFLTSCLMFNITIVGIIQGSFFTSFTTTIFYQDINTIEDLVQSEIPVASNFWFLIQDESDLIKRLKEKTVKINGKILDSIAYHRNVAGFNRKQNLELLVKTEYMGTDGIPLVHIVNECITSYFIVSIVPKGSPFLIVFNRVITKLFEGGLTSKWYNDVAHGLISEKRLKSDKDNEFDSFSLYDIQVAFYVVILGHICSILVFFCEIIFKRYFSN</sequence>
<dbReference type="AlphaFoldDB" id="A0A482VS62"/>
<evidence type="ECO:0000256" key="2">
    <source>
        <dbReference type="ARBA" id="ARBA00022475"/>
    </source>
</evidence>
<reference evidence="10 11" key="1">
    <citation type="submission" date="2017-03" db="EMBL/GenBank/DDBJ databases">
        <title>Genome of the blue death feigning beetle - Asbolus verrucosus.</title>
        <authorList>
            <person name="Rider S.D."/>
        </authorList>
    </citation>
    <scope>NUCLEOTIDE SEQUENCE [LARGE SCALE GENOMIC DNA]</scope>
    <source>
        <strain evidence="10">Butters</strain>
        <tissue evidence="10">Head and leg muscle</tissue>
    </source>
</reference>
<evidence type="ECO:0000256" key="1">
    <source>
        <dbReference type="ARBA" id="ARBA00004651"/>
    </source>
</evidence>
<dbReference type="Gene3D" id="3.40.190.10">
    <property type="entry name" value="Periplasmic binding protein-like II"/>
    <property type="match status" value="1"/>
</dbReference>
<protein>
    <recommendedName>
        <fullName evidence="12">Lig chan domain containing protein</fullName>
    </recommendedName>
</protein>
<proteinExistence type="predicted"/>
<dbReference type="OrthoDB" id="8195814at2759"/>
<evidence type="ECO:0000256" key="7">
    <source>
        <dbReference type="ARBA" id="ARBA00023180"/>
    </source>
</evidence>
<keyword evidence="7" id="KW-0325">Glycoprotein</keyword>
<evidence type="ECO:0000313" key="10">
    <source>
        <dbReference type="EMBL" id="RZC35198.1"/>
    </source>
</evidence>